<dbReference type="CDD" id="cd00075">
    <property type="entry name" value="HATPase"/>
    <property type="match status" value="1"/>
</dbReference>
<accession>A0A926HQ92</accession>
<keyword evidence="6" id="KW-0418">Kinase</keyword>
<dbReference type="PANTHER" id="PTHR45453">
    <property type="entry name" value="PHOSPHATE REGULON SENSOR PROTEIN PHOR"/>
    <property type="match status" value="1"/>
</dbReference>
<dbReference type="InterPro" id="IPR036097">
    <property type="entry name" value="HisK_dim/P_sf"/>
</dbReference>
<evidence type="ECO:0000259" key="10">
    <source>
        <dbReference type="PROSITE" id="PS50885"/>
    </source>
</evidence>
<dbReference type="GO" id="GO:0000155">
    <property type="term" value="F:phosphorelay sensor kinase activity"/>
    <property type="evidence" value="ECO:0007669"/>
    <property type="project" value="InterPro"/>
</dbReference>
<comment type="catalytic activity">
    <reaction evidence="1">
        <text>ATP + protein L-histidine = ADP + protein N-phospho-L-histidine.</text>
        <dbReference type="EC" id="2.7.13.3"/>
    </reaction>
</comment>
<dbReference type="InterPro" id="IPR050351">
    <property type="entry name" value="BphY/WalK/GraS-like"/>
</dbReference>
<dbReference type="SUPFAM" id="SSF47384">
    <property type="entry name" value="Homodimeric domain of signal transducing histidine kinase"/>
    <property type="match status" value="1"/>
</dbReference>
<evidence type="ECO:0000256" key="2">
    <source>
        <dbReference type="ARBA" id="ARBA00004370"/>
    </source>
</evidence>
<dbReference type="InterPro" id="IPR003661">
    <property type="entry name" value="HisK_dim/P_dom"/>
</dbReference>
<feature type="domain" description="Histidine kinase" evidence="9">
    <location>
        <begin position="269"/>
        <end position="486"/>
    </location>
</feature>
<dbReference type="Gene3D" id="1.10.287.130">
    <property type="match status" value="1"/>
</dbReference>
<dbReference type="PROSITE" id="PS50885">
    <property type="entry name" value="HAMP"/>
    <property type="match status" value="1"/>
</dbReference>
<proteinExistence type="predicted"/>
<comment type="subcellular location">
    <subcellularLocation>
        <location evidence="2">Membrane</location>
    </subcellularLocation>
</comment>
<keyword evidence="12" id="KW-1185">Reference proteome</keyword>
<dbReference type="PRINTS" id="PR00344">
    <property type="entry name" value="BCTRLSENSOR"/>
</dbReference>
<dbReference type="InterPro" id="IPR005467">
    <property type="entry name" value="His_kinase_dom"/>
</dbReference>
<dbReference type="PANTHER" id="PTHR45453:SF1">
    <property type="entry name" value="PHOSPHATE REGULON SENSOR PROTEIN PHOR"/>
    <property type="match status" value="1"/>
</dbReference>
<dbReference type="CDD" id="cd00082">
    <property type="entry name" value="HisKA"/>
    <property type="match status" value="1"/>
</dbReference>
<dbReference type="FunFam" id="3.30.565.10:FF:000006">
    <property type="entry name" value="Sensor histidine kinase WalK"/>
    <property type="match status" value="1"/>
</dbReference>
<organism evidence="11 12">
    <name type="scientific">Gehongia tenuis</name>
    <dbReference type="NCBI Taxonomy" id="2763655"/>
    <lineage>
        <taxon>Bacteria</taxon>
        <taxon>Bacillati</taxon>
        <taxon>Bacillota</taxon>
        <taxon>Clostridia</taxon>
        <taxon>Christensenellales</taxon>
        <taxon>Christensenellaceae</taxon>
        <taxon>Gehongia</taxon>
    </lineage>
</organism>
<evidence type="ECO:0000259" key="9">
    <source>
        <dbReference type="PROSITE" id="PS50109"/>
    </source>
</evidence>
<evidence type="ECO:0000256" key="7">
    <source>
        <dbReference type="ARBA" id="ARBA00023012"/>
    </source>
</evidence>
<dbReference type="SMART" id="SM00387">
    <property type="entry name" value="HATPase_c"/>
    <property type="match status" value="1"/>
</dbReference>
<dbReference type="SUPFAM" id="SSF158472">
    <property type="entry name" value="HAMP domain-like"/>
    <property type="match status" value="1"/>
</dbReference>
<dbReference type="Pfam" id="PF00512">
    <property type="entry name" value="HisKA"/>
    <property type="match status" value="1"/>
</dbReference>
<dbReference type="SMART" id="SM00388">
    <property type="entry name" value="HisKA"/>
    <property type="match status" value="1"/>
</dbReference>
<dbReference type="PROSITE" id="PS50109">
    <property type="entry name" value="HIS_KIN"/>
    <property type="match status" value="1"/>
</dbReference>
<evidence type="ECO:0000256" key="8">
    <source>
        <dbReference type="SAM" id="Phobius"/>
    </source>
</evidence>
<comment type="caution">
    <text evidence="11">The sequence shown here is derived from an EMBL/GenBank/DDBJ whole genome shotgun (WGS) entry which is preliminary data.</text>
</comment>
<evidence type="ECO:0000313" key="12">
    <source>
        <dbReference type="Proteomes" id="UP000623172"/>
    </source>
</evidence>
<dbReference type="Pfam" id="PF02518">
    <property type="entry name" value="HATPase_c"/>
    <property type="match status" value="1"/>
</dbReference>
<dbReference type="InterPro" id="IPR036890">
    <property type="entry name" value="HATPase_C_sf"/>
</dbReference>
<keyword evidence="8" id="KW-0472">Membrane</keyword>
<evidence type="ECO:0000256" key="1">
    <source>
        <dbReference type="ARBA" id="ARBA00000085"/>
    </source>
</evidence>
<evidence type="ECO:0000256" key="3">
    <source>
        <dbReference type="ARBA" id="ARBA00012438"/>
    </source>
</evidence>
<keyword evidence="7" id="KW-0902">Two-component regulatory system</keyword>
<dbReference type="Gene3D" id="6.10.340.10">
    <property type="match status" value="1"/>
</dbReference>
<dbReference type="EMBL" id="JACRSR010000001">
    <property type="protein sequence ID" value="MBC8531006.1"/>
    <property type="molecule type" value="Genomic_DNA"/>
</dbReference>
<dbReference type="Pfam" id="PF00672">
    <property type="entry name" value="HAMP"/>
    <property type="match status" value="1"/>
</dbReference>
<keyword evidence="8" id="KW-0812">Transmembrane</keyword>
<evidence type="ECO:0000256" key="5">
    <source>
        <dbReference type="ARBA" id="ARBA00022679"/>
    </source>
</evidence>
<dbReference type="InterPro" id="IPR003660">
    <property type="entry name" value="HAMP_dom"/>
</dbReference>
<dbReference type="SUPFAM" id="SSF55874">
    <property type="entry name" value="ATPase domain of HSP90 chaperone/DNA topoisomerase II/histidine kinase"/>
    <property type="match status" value="1"/>
</dbReference>
<dbReference type="RefSeq" id="WP_249315071.1">
    <property type="nucleotide sequence ID" value="NZ_JACRSR010000001.1"/>
</dbReference>
<dbReference type="SMART" id="SM00304">
    <property type="entry name" value="HAMP"/>
    <property type="match status" value="1"/>
</dbReference>
<dbReference type="InterPro" id="IPR003594">
    <property type="entry name" value="HATPase_dom"/>
</dbReference>
<keyword evidence="5" id="KW-0808">Transferase</keyword>
<dbReference type="EC" id="2.7.13.3" evidence="3"/>
<keyword evidence="8" id="KW-1133">Transmembrane helix</keyword>
<feature type="transmembrane region" description="Helical" evidence="8">
    <location>
        <begin position="189"/>
        <end position="211"/>
    </location>
</feature>
<dbReference type="Gene3D" id="3.30.565.10">
    <property type="entry name" value="Histidine kinase-like ATPase, C-terminal domain"/>
    <property type="match status" value="1"/>
</dbReference>
<dbReference type="AlphaFoldDB" id="A0A926HQ92"/>
<name>A0A926HQ92_9FIRM</name>
<dbReference type="GO" id="GO:0005886">
    <property type="term" value="C:plasma membrane"/>
    <property type="evidence" value="ECO:0007669"/>
    <property type="project" value="TreeGrafter"/>
</dbReference>
<gene>
    <name evidence="11" type="ORF">H8696_04000</name>
</gene>
<evidence type="ECO:0000313" key="11">
    <source>
        <dbReference type="EMBL" id="MBC8531006.1"/>
    </source>
</evidence>
<dbReference type="CDD" id="cd06225">
    <property type="entry name" value="HAMP"/>
    <property type="match status" value="1"/>
</dbReference>
<evidence type="ECO:0000256" key="4">
    <source>
        <dbReference type="ARBA" id="ARBA00022553"/>
    </source>
</evidence>
<protein>
    <recommendedName>
        <fullName evidence="3">histidine kinase</fullName>
        <ecNumber evidence="3">2.7.13.3</ecNumber>
    </recommendedName>
</protein>
<dbReference type="Proteomes" id="UP000623172">
    <property type="component" value="Unassembled WGS sequence"/>
</dbReference>
<dbReference type="GO" id="GO:0016036">
    <property type="term" value="P:cellular response to phosphate starvation"/>
    <property type="evidence" value="ECO:0007669"/>
    <property type="project" value="TreeGrafter"/>
</dbReference>
<sequence>MRINRFISSLRWKTILAFVVLIAVGLFLLEASVIQLIENFLVEQRIKEQQLIAEDLAVDLAPYLEKADAVSLYNAAVDYGKNEGGRMLILNAQGVVQVDGFSQLNGQRLNQQAVEEVISGQSYSAYGFQKNSTKPEQGSSLLTRSGTVTSWTMYYTTAIIYNGQRLGALVLSVSIQDVVDQIDRIYDRMMLYGVIITLAVVVVSIFITGWITNPIKQLTQRIREMAQGNYHQRMKVTGHNEISHLSESFNQMSERIETMEKLRNEFVSSASHELKTPLASMKILVESIIHQGITDPEMVKEFLGDVDLEIDRLNNIINDLLTLVQVDKQSLVLHKSAFPMQELIIRTMKVLNPIAEQKKIQLAFDIREGVYVDGDMAKLQQVLMNLVDNALKYTPEGGQVVVTLLRKDNYARILVADTGIGIPEADLPHIFERFYRVDKARSRSTGGTGLGLAIVRQIVEMHDGTITVSSKEGEGSLITVDLPSVEPPEKLQQEEVQP</sequence>
<dbReference type="GO" id="GO:0004721">
    <property type="term" value="F:phosphoprotein phosphatase activity"/>
    <property type="evidence" value="ECO:0007669"/>
    <property type="project" value="TreeGrafter"/>
</dbReference>
<reference evidence="11" key="1">
    <citation type="submission" date="2020-08" db="EMBL/GenBank/DDBJ databases">
        <title>Genome public.</title>
        <authorList>
            <person name="Liu C."/>
            <person name="Sun Q."/>
        </authorList>
    </citation>
    <scope>NUCLEOTIDE SEQUENCE</scope>
    <source>
        <strain evidence="11">NSJ-53</strain>
    </source>
</reference>
<keyword evidence="4" id="KW-0597">Phosphoprotein</keyword>
<dbReference type="InterPro" id="IPR004358">
    <property type="entry name" value="Sig_transdc_His_kin-like_C"/>
</dbReference>
<evidence type="ECO:0000256" key="6">
    <source>
        <dbReference type="ARBA" id="ARBA00022777"/>
    </source>
</evidence>
<feature type="domain" description="HAMP" evidence="10">
    <location>
        <begin position="209"/>
        <end position="261"/>
    </location>
</feature>